<feature type="domain" description="LysM" evidence="1">
    <location>
        <begin position="51"/>
        <end position="101"/>
    </location>
</feature>
<proteinExistence type="predicted"/>
<dbReference type="SMART" id="SM00257">
    <property type="entry name" value="LysM"/>
    <property type="match status" value="1"/>
</dbReference>
<dbReference type="CDD" id="cd00118">
    <property type="entry name" value="LysM"/>
    <property type="match status" value="1"/>
</dbReference>
<comment type="caution">
    <text evidence="2">The sequence shown here is derived from an EMBL/GenBank/DDBJ whole genome shotgun (WGS) entry which is preliminary data.</text>
</comment>
<keyword evidence="3" id="KW-1185">Reference proteome</keyword>
<reference evidence="2 3" key="1">
    <citation type="submission" date="2020-02" db="EMBL/GenBank/DDBJ databases">
        <title>Characterization of phylogenetic diversity of novel bifidobacterial species isolated in Czech ZOOs.</title>
        <authorList>
            <person name="Lugli G.A."/>
            <person name="Vera N.B."/>
            <person name="Ventura M."/>
        </authorList>
    </citation>
    <scope>NUCLEOTIDE SEQUENCE [LARGE SCALE GENOMIC DNA]</scope>
    <source>
        <strain evidence="2 3">DSM 109963</strain>
    </source>
</reference>
<dbReference type="SUPFAM" id="SSF54106">
    <property type="entry name" value="LysM domain"/>
    <property type="match status" value="1"/>
</dbReference>
<dbReference type="Proteomes" id="UP000553756">
    <property type="component" value="Unassembled WGS sequence"/>
</dbReference>
<dbReference type="Pfam" id="PF01476">
    <property type="entry name" value="LysM"/>
    <property type="match status" value="1"/>
</dbReference>
<evidence type="ECO:0000259" key="1">
    <source>
        <dbReference type="PROSITE" id="PS51782"/>
    </source>
</evidence>
<dbReference type="InterPro" id="IPR036779">
    <property type="entry name" value="LysM_dom_sf"/>
</dbReference>
<dbReference type="EMBL" id="JAAIIJ010000003">
    <property type="protein sequence ID" value="NMN01746.1"/>
    <property type="molecule type" value="Genomic_DNA"/>
</dbReference>
<evidence type="ECO:0000313" key="2">
    <source>
        <dbReference type="EMBL" id="NMN01746.1"/>
    </source>
</evidence>
<protein>
    <submittedName>
        <fullName evidence="2">Peptidoglycan-binding protein LysM</fullName>
    </submittedName>
</protein>
<dbReference type="PROSITE" id="PS51782">
    <property type="entry name" value="LYSM"/>
    <property type="match status" value="1"/>
</dbReference>
<dbReference type="Gene3D" id="3.10.350.10">
    <property type="entry name" value="LysM domain"/>
    <property type="match status" value="1"/>
</dbReference>
<evidence type="ECO:0000313" key="3">
    <source>
        <dbReference type="Proteomes" id="UP000553756"/>
    </source>
</evidence>
<name>A0ABX1SV92_9BIFI</name>
<sequence length="104" mass="11071">MKNVFAAECVWHRSGAMRVLVVAVVSAVAWAGLSMFAPSRADSATLPGEVMSYTVRPGDTLWSYAESITPRGGDVSQTVDELMNLNNLDSSALTAGQRIIVPAE</sequence>
<accession>A0ABX1SV92</accession>
<organism evidence="2 3">
    <name type="scientific">Bifidobacterium panos</name>
    <dbReference type="NCBI Taxonomy" id="2675321"/>
    <lineage>
        <taxon>Bacteria</taxon>
        <taxon>Bacillati</taxon>
        <taxon>Actinomycetota</taxon>
        <taxon>Actinomycetes</taxon>
        <taxon>Bifidobacteriales</taxon>
        <taxon>Bifidobacteriaceae</taxon>
        <taxon>Bifidobacterium</taxon>
    </lineage>
</organism>
<gene>
    <name evidence="2" type="ORF">G1C94_0367</name>
</gene>
<dbReference type="InterPro" id="IPR018392">
    <property type="entry name" value="LysM"/>
</dbReference>